<sequence length="713" mass="74892">MRATFSLRLCAPAGWLLLLLCSLTTPAALAQPGWLPGFHQPGLTGGVRAVLLQPNGELIVGGNFTNVGGHPNADFVVRWDGHHWQPLGEGPGSFTEITALCALPAGGLVAAGTVADSANGPRSVVTRWDGHHWQPVGSWPSSHINTLAIAPNGDVLAGFLYGSGHPSEVLSWDGRRWQPLAPNPAPANARPERRVSIWKLVVAATGDLVAYGYFPYETYEIRTVAHWTGSGWQPLGPADVHRSAVALELTPRGEVLAGGLLFDAHGNSSNYVARWDGRAWQDLGPGLKGRVETLTVTPSGEVRATTVTQNGGFDTRRDIVEQWNGTAWQVMDWQAYQAATPSLSNSKYWGAATAPGWPSGSLPAGFAATTTYVGGGVTALAAARNGDVLLAGNFFDADAIGSTSYQAQTRIYRWNGQYRRCLGPGFAGRVTALAVAPNGDVLAAGSFAIANGADSIRDIARWNGHRWQPLGPGLPAVPRAMVVAPNGEVLAGGSFGIRRWDGQRWQPLPLPTPFPAAGAEDLSDPSYLGALAVPPNGDVVAAGHFVGAAPREHAAVMRWDGRRWHLLVGNHAEPFIHCLAVAANGKSVVGTGATSHVHEYQSQNGTLVHFDPASGDGWGYSPTSFDGYVNAVAIAANGDVIAGGSFSHAAGQPARNLTRWHAGAWQPLDGAGLNGPVHALVVASNGDIVVGGEFTATGDGTQSLGCWGIYRDR</sequence>
<dbReference type="PANTHER" id="PTHR31778">
    <property type="entry name" value="BUD SITE SELECTION PROTEIN RAX2"/>
    <property type="match status" value="1"/>
</dbReference>
<keyword evidence="3" id="KW-1185">Reference proteome</keyword>
<reference evidence="2 3" key="1">
    <citation type="submission" date="2021-03" db="EMBL/GenBank/DDBJ databases">
        <authorList>
            <person name="Kim M.K."/>
        </authorList>
    </citation>
    <scope>NUCLEOTIDE SEQUENCE [LARGE SCALE GENOMIC DNA]</scope>
    <source>
        <strain evidence="2 3">BT442</strain>
    </source>
</reference>
<feature type="signal peptide" evidence="1">
    <location>
        <begin position="1"/>
        <end position="30"/>
    </location>
</feature>
<accession>A0ABS3QB99</accession>
<dbReference type="SUPFAM" id="SSF50978">
    <property type="entry name" value="WD40 repeat-like"/>
    <property type="match status" value="1"/>
</dbReference>
<dbReference type="InterPro" id="IPR036322">
    <property type="entry name" value="WD40_repeat_dom_sf"/>
</dbReference>
<keyword evidence="1" id="KW-0732">Signal</keyword>
<evidence type="ECO:0000256" key="1">
    <source>
        <dbReference type="SAM" id="SignalP"/>
    </source>
</evidence>
<evidence type="ECO:0000313" key="3">
    <source>
        <dbReference type="Proteomes" id="UP000664369"/>
    </source>
</evidence>
<evidence type="ECO:0000313" key="2">
    <source>
        <dbReference type="EMBL" id="MBO2008243.1"/>
    </source>
</evidence>
<dbReference type="Gene3D" id="2.130.10.10">
    <property type="entry name" value="YVTN repeat-like/Quinoprotein amine dehydrogenase"/>
    <property type="match status" value="2"/>
</dbReference>
<dbReference type="SUPFAM" id="SSF69322">
    <property type="entry name" value="Tricorn protease domain 2"/>
    <property type="match status" value="1"/>
</dbReference>
<dbReference type="PANTHER" id="PTHR31778:SF2">
    <property type="entry name" value="BUD SITE SELECTION PROTEIN RAX2"/>
    <property type="match status" value="1"/>
</dbReference>
<dbReference type="EMBL" id="JAGETZ010000001">
    <property type="protein sequence ID" value="MBO2008243.1"/>
    <property type="molecule type" value="Genomic_DNA"/>
</dbReference>
<protein>
    <submittedName>
        <fullName evidence="2">WD40 repeat domain-containing protein</fullName>
    </submittedName>
</protein>
<organism evidence="2 3">
    <name type="scientific">Hymenobacter negativus</name>
    <dbReference type="NCBI Taxonomy" id="2795026"/>
    <lineage>
        <taxon>Bacteria</taxon>
        <taxon>Pseudomonadati</taxon>
        <taxon>Bacteroidota</taxon>
        <taxon>Cytophagia</taxon>
        <taxon>Cytophagales</taxon>
        <taxon>Hymenobacteraceae</taxon>
        <taxon>Hymenobacter</taxon>
    </lineage>
</organism>
<dbReference type="InterPro" id="IPR015943">
    <property type="entry name" value="WD40/YVTN_repeat-like_dom_sf"/>
</dbReference>
<feature type="chain" id="PRO_5045638472" evidence="1">
    <location>
        <begin position="31"/>
        <end position="713"/>
    </location>
</feature>
<comment type="caution">
    <text evidence="2">The sequence shown here is derived from an EMBL/GenBank/DDBJ whole genome shotgun (WGS) entry which is preliminary data.</text>
</comment>
<dbReference type="InterPro" id="IPR013431">
    <property type="entry name" value="Delta_60_rpt"/>
</dbReference>
<dbReference type="Proteomes" id="UP000664369">
    <property type="component" value="Unassembled WGS sequence"/>
</dbReference>
<gene>
    <name evidence="2" type="ORF">J4E00_04215</name>
</gene>
<proteinExistence type="predicted"/>
<name>A0ABS3QB99_9BACT</name>
<dbReference type="RefSeq" id="WP_208173752.1">
    <property type="nucleotide sequence ID" value="NZ_JAGETZ010000001.1"/>
</dbReference>
<dbReference type="Pfam" id="PF17164">
    <property type="entry name" value="DUF5122"/>
    <property type="match status" value="1"/>
</dbReference>